<keyword evidence="4" id="KW-1185">Reference proteome</keyword>
<keyword evidence="1" id="KW-0812">Transmembrane</keyword>
<keyword evidence="1" id="KW-1133">Transmembrane helix</keyword>
<dbReference type="Proteomes" id="UP000887043">
    <property type="component" value="Unassembled WGS sequence"/>
</dbReference>
<evidence type="ECO:0000313" key="5">
    <source>
        <dbReference type="Proteomes" id="UP000887043"/>
    </source>
</evidence>
<protein>
    <recommendedName>
        <fullName evidence="6">DUF4359 domain-containing protein</fullName>
    </recommendedName>
</protein>
<feature type="transmembrane region" description="Helical" evidence="1">
    <location>
        <begin position="6"/>
        <end position="25"/>
    </location>
</feature>
<proteinExistence type="predicted"/>
<evidence type="ECO:0008006" key="6">
    <source>
        <dbReference type="Google" id="ProtNLM"/>
    </source>
</evidence>
<gene>
    <name evidence="3" type="ORF">CIK91_12890</name>
    <name evidence="2" type="ORF">PRRU23_09580</name>
</gene>
<evidence type="ECO:0000256" key="1">
    <source>
        <dbReference type="SAM" id="Phobius"/>
    </source>
</evidence>
<accession>A0AA37HWB9</accession>
<reference evidence="2" key="2">
    <citation type="submission" date="2021-08" db="EMBL/GenBank/DDBJ databases">
        <title>Prevotella lacticifex sp. nov., isolated from rumen of cow.</title>
        <authorList>
            <person name="Shinkai T."/>
            <person name="Ikeyama N."/>
            <person name="Kumagai M."/>
            <person name="Ohmori H."/>
            <person name="Sakamoto M."/>
            <person name="Ohkuma M."/>
            <person name="Mitsumori M."/>
        </authorList>
    </citation>
    <scope>NUCLEOTIDE SEQUENCE</scope>
    <source>
        <strain evidence="2">DSM 11371</strain>
    </source>
</reference>
<keyword evidence="1" id="KW-0472">Membrane</keyword>
<organism evidence="2 5">
    <name type="scientific">Segatella bryantii</name>
    <name type="common">Prevotella bryantii</name>
    <dbReference type="NCBI Taxonomy" id="77095"/>
    <lineage>
        <taxon>Bacteria</taxon>
        <taxon>Pseudomonadati</taxon>
        <taxon>Bacteroidota</taxon>
        <taxon>Bacteroidia</taxon>
        <taxon>Bacteroidales</taxon>
        <taxon>Prevotellaceae</taxon>
        <taxon>Segatella</taxon>
    </lineage>
</organism>
<dbReference type="EMBL" id="NPJF01000064">
    <property type="protein sequence ID" value="OYP53535.1"/>
    <property type="molecule type" value="Genomic_DNA"/>
</dbReference>
<sequence>MKDRKFYFVAICVGLVLAVFIISAPDGYAHRDRVKEELRQLMSSRLMKRTGASKQLNNAMIDFTVDHSLYVDDYYFCTVGRMTIGGSEVSTSVGVLGKVFLINEERVKQQVNSLNIMK</sequence>
<comment type="caution">
    <text evidence="2">The sequence shown here is derived from an EMBL/GenBank/DDBJ whole genome shotgun (WGS) entry which is preliminary data.</text>
</comment>
<name>A0AA37HWB9_SEGBR</name>
<dbReference type="EMBL" id="BPTR01000001">
    <property type="protein sequence ID" value="GJG27258.1"/>
    <property type="molecule type" value="Genomic_DNA"/>
</dbReference>
<evidence type="ECO:0000313" key="2">
    <source>
        <dbReference type="EMBL" id="GJG27258.1"/>
    </source>
</evidence>
<evidence type="ECO:0000313" key="4">
    <source>
        <dbReference type="Proteomes" id="UP000216189"/>
    </source>
</evidence>
<dbReference type="AlphaFoldDB" id="A0AA37HWB9"/>
<dbReference type="Proteomes" id="UP000216189">
    <property type="component" value="Unassembled WGS sequence"/>
</dbReference>
<reference evidence="3 4" key="1">
    <citation type="submission" date="2017-08" db="EMBL/GenBank/DDBJ databases">
        <title>Comparative genomics of non-oral Prevotella species.</title>
        <authorList>
            <person name="Accetto T."/>
            <person name="Nograsek B."/>
            <person name="Avgustin G."/>
        </authorList>
    </citation>
    <scope>NUCLEOTIDE SEQUENCE [LARGE SCALE GENOMIC DNA]</scope>
    <source>
        <strain evidence="3 4">TC1-1</strain>
    </source>
</reference>
<evidence type="ECO:0000313" key="3">
    <source>
        <dbReference type="EMBL" id="OYP53535.1"/>
    </source>
</evidence>